<sequence>MRNYYMAEIHEFHYKFRKFFEFREDGNGLNPRVACNCRQQICRSLVFEPRYGCANCTNNIRKHKSPADKLCLLCSTQKEIARRLKSAEKSTFDSENLENIKNDQTTDVRHRRWWRSLNFILQQTAIGQLEEKGIGCSLQMQHNRMGQVHSILKHIPFLHDNTSEHLTTC</sequence>
<protein>
    <submittedName>
        <fullName evidence="1">Uncharacterized protein</fullName>
    </submittedName>
</protein>
<organism evidence="2">
    <name type="scientific">Caenorhabditis brenneri</name>
    <name type="common">Nematode worm</name>
    <dbReference type="NCBI Taxonomy" id="135651"/>
    <lineage>
        <taxon>Eukaryota</taxon>
        <taxon>Metazoa</taxon>
        <taxon>Ecdysozoa</taxon>
        <taxon>Nematoda</taxon>
        <taxon>Chromadorea</taxon>
        <taxon>Rhabditida</taxon>
        <taxon>Rhabditina</taxon>
        <taxon>Rhabditomorpha</taxon>
        <taxon>Rhabditoidea</taxon>
        <taxon>Rhabditidae</taxon>
        <taxon>Peloderinae</taxon>
        <taxon>Caenorhabditis</taxon>
    </lineage>
</organism>
<dbReference type="InParanoid" id="G0NYQ1"/>
<dbReference type="STRING" id="135651.G0NYQ1"/>
<dbReference type="HOGENOM" id="CLU_1579875_0_0_1"/>
<dbReference type="AlphaFoldDB" id="G0NYQ1"/>
<keyword evidence="2" id="KW-1185">Reference proteome</keyword>
<dbReference type="EMBL" id="GL379983">
    <property type="protein sequence ID" value="EGT40185.1"/>
    <property type="molecule type" value="Genomic_DNA"/>
</dbReference>
<evidence type="ECO:0000313" key="2">
    <source>
        <dbReference type="Proteomes" id="UP000008068"/>
    </source>
</evidence>
<reference evidence="2" key="1">
    <citation type="submission" date="2011-07" db="EMBL/GenBank/DDBJ databases">
        <authorList>
            <consortium name="Caenorhabditis brenneri Sequencing and Analysis Consortium"/>
            <person name="Wilson R.K."/>
        </authorList>
    </citation>
    <scope>NUCLEOTIDE SEQUENCE [LARGE SCALE GENOMIC DNA]</scope>
    <source>
        <strain evidence="2">PB2801</strain>
    </source>
</reference>
<accession>G0NYQ1</accession>
<gene>
    <name evidence="1" type="ORF">CAEBREN_16601</name>
</gene>
<evidence type="ECO:0000313" key="1">
    <source>
        <dbReference type="EMBL" id="EGT40185.1"/>
    </source>
</evidence>
<proteinExistence type="predicted"/>
<dbReference type="Proteomes" id="UP000008068">
    <property type="component" value="Unassembled WGS sequence"/>
</dbReference>
<name>G0NYQ1_CAEBE</name>